<feature type="active site" description="Proton acceptor" evidence="3">
    <location>
        <position position="187"/>
    </location>
</feature>
<feature type="modified residue" description="N6-(pyridoxal phosphate)lysine" evidence="4">
    <location>
        <position position="187"/>
    </location>
</feature>
<reference evidence="7" key="1">
    <citation type="submission" date="2016-11" db="EMBL/GenBank/DDBJ databases">
        <authorList>
            <person name="Varghese N."/>
            <person name="Submissions S."/>
        </authorList>
    </citation>
    <scope>NUCLEOTIDE SEQUENCE [LARGE SCALE GENOMIC DNA]</scope>
    <source>
        <strain evidence="7">DSM 44671</strain>
    </source>
</reference>
<dbReference type="Gene3D" id="3.90.1150.10">
    <property type="entry name" value="Aspartate Aminotransferase, domain 1"/>
    <property type="match status" value="1"/>
</dbReference>
<dbReference type="CDD" id="cd00616">
    <property type="entry name" value="AHBA_syn"/>
    <property type="match status" value="1"/>
</dbReference>
<dbReference type="Gene3D" id="3.40.640.10">
    <property type="entry name" value="Type I PLP-dependent aspartate aminotransferase-like (Major domain)"/>
    <property type="match status" value="1"/>
</dbReference>
<dbReference type="InterPro" id="IPR000653">
    <property type="entry name" value="DegT/StrS_aminotransferase"/>
</dbReference>
<dbReference type="GO" id="GO:0017000">
    <property type="term" value="P:antibiotic biosynthetic process"/>
    <property type="evidence" value="ECO:0007669"/>
    <property type="project" value="UniProtKB-KW"/>
</dbReference>
<dbReference type="InterPro" id="IPR015422">
    <property type="entry name" value="PyrdxlP-dep_Trfase_small"/>
</dbReference>
<evidence type="ECO:0000256" key="4">
    <source>
        <dbReference type="PIRSR" id="PIRSR000390-2"/>
    </source>
</evidence>
<dbReference type="PANTHER" id="PTHR30244">
    <property type="entry name" value="TRANSAMINASE"/>
    <property type="match status" value="1"/>
</dbReference>
<dbReference type="InterPro" id="IPR015421">
    <property type="entry name" value="PyrdxlP-dep_Trfase_major"/>
</dbReference>
<evidence type="ECO:0000313" key="6">
    <source>
        <dbReference type="EMBL" id="SFW81435.1"/>
    </source>
</evidence>
<evidence type="ECO:0000256" key="1">
    <source>
        <dbReference type="ARBA" id="ARBA00001933"/>
    </source>
</evidence>
<comment type="cofactor">
    <cofactor evidence="1">
        <name>pyridoxal 5'-phosphate</name>
        <dbReference type="ChEBI" id="CHEBI:597326"/>
    </cofactor>
</comment>
<gene>
    <name evidence="6" type="ORF">SAMN04489730_5185</name>
</gene>
<proteinExistence type="inferred from homology"/>
<keyword evidence="2" id="KW-0045">Antibiotic biosynthesis</keyword>
<dbReference type="PANTHER" id="PTHR30244:SF34">
    <property type="entry name" value="DTDP-4-AMINO-4,6-DIDEOXYGALACTOSE TRANSAMINASE"/>
    <property type="match status" value="1"/>
</dbReference>
<comment type="similarity">
    <text evidence="5">Belongs to the DegT/DnrJ/EryC1 family.</text>
</comment>
<keyword evidence="4 5" id="KW-0663">Pyridoxal phosphate</keyword>
<sequence length="409" mass="43741">MTHYRIPQHGQGSGVTGDDVAAVTAVLTSGRHLSDGSEVTAFEAEFAAYTGAPHAVAVSSCTMALELATRILGLGPGDEVITTPLTFQATAAPLLERDVTVRFADIDDHTLCLDPAAVERAIGPRTRAVFTTHYGGLCGGIERLRAVTREAGVTLVEDCAHALGAAAGGRSAGTFGDLGCWSFHSLKNISTLGQGGMITTADAGYAARLRDLRAINPDADFVPRPDGPDATGRPRLVTHEKNAYTHDCVRLRSGGLNAQLAEPAAAMGRSQLRRLDRLVARRRALAERVDAHLRTVPGIRVVETPPGYRHAHHLHTFLLEDPAVPRDALARELERRGIEVVLRYFPVHLLPEWRGRARVTAAVPVAERVWFGQLVNLPLSPQLTDADADFLAGSVESALTALRRGAVVS</sequence>
<evidence type="ECO:0000256" key="5">
    <source>
        <dbReference type="RuleBase" id="RU004508"/>
    </source>
</evidence>
<dbReference type="STRING" id="546364.SAMN04489730_5185"/>
<keyword evidence="7" id="KW-1185">Reference proteome</keyword>
<dbReference type="GO" id="GO:0008483">
    <property type="term" value="F:transaminase activity"/>
    <property type="evidence" value="ECO:0007669"/>
    <property type="project" value="TreeGrafter"/>
</dbReference>
<dbReference type="OrthoDB" id="5342089at2"/>
<dbReference type="GO" id="GO:0000271">
    <property type="term" value="P:polysaccharide biosynthetic process"/>
    <property type="evidence" value="ECO:0007669"/>
    <property type="project" value="TreeGrafter"/>
</dbReference>
<dbReference type="AlphaFoldDB" id="A0A1K1SAQ4"/>
<dbReference type="SUPFAM" id="SSF53383">
    <property type="entry name" value="PLP-dependent transferases"/>
    <property type="match status" value="1"/>
</dbReference>
<name>A0A1K1SAQ4_9PSEU</name>
<dbReference type="RefSeq" id="WP_072478698.1">
    <property type="nucleotide sequence ID" value="NZ_FPJG01000006.1"/>
</dbReference>
<evidence type="ECO:0000256" key="3">
    <source>
        <dbReference type="PIRSR" id="PIRSR000390-1"/>
    </source>
</evidence>
<dbReference type="PIRSF" id="PIRSF000390">
    <property type="entry name" value="PLP_StrS"/>
    <property type="match status" value="1"/>
</dbReference>
<dbReference type="GO" id="GO:0030170">
    <property type="term" value="F:pyridoxal phosphate binding"/>
    <property type="evidence" value="ECO:0007669"/>
    <property type="project" value="TreeGrafter"/>
</dbReference>
<accession>A0A1K1SAQ4</accession>
<dbReference type="Pfam" id="PF01041">
    <property type="entry name" value="DegT_DnrJ_EryC1"/>
    <property type="match status" value="1"/>
</dbReference>
<dbReference type="Proteomes" id="UP000182740">
    <property type="component" value="Unassembled WGS sequence"/>
</dbReference>
<organism evidence="6 7">
    <name type="scientific">Amycolatopsis australiensis</name>
    <dbReference type="NCBI Taxonomy" id="546364"/>
    <lineage>
        <taxon>Bacteria</taxon>
        <taxon>Bacillati</taxon>
        <taxon>Actinomycetota</taxon>
        <taxon>Actinomycetes</taxon>
        <taxon>Pseudonocardiales</taxon>
        <taxon>Pseudonocardiaceae</taxon>
        <taxon>Amycolatopsis</taxon>
    </lineage>
</organism>
<dbReference type="EMBL" id="FPJG01000006">
    <property type="protein sequence ID" value="SFW81435.1"/>
    <property type="molecule type" value="Genomic_DNA"/>
</dbReference>
<dbReference type="InterPro" id="IPR015424">
    <property type="entry name" value="PyrdxlP-dep_Trfase"/>
</dbReference>
<protein>
    <submittedName>
        <fullName evidence="6">dTDP-4-amino-4,6-dideoxygalactose transaminase</fullName>
    </submittedName>
</protein>
<evidence type="ECO:0000313" key="7">
    <source>
        <dbReference type="Proteomes" id="UP000182740"/>
    </source>
</evidence>
<evidence type="ECO:0000256" key="2">
    <source>
        <dbReference type="ARBA" id="ARBA00023194"/>
    </source>
</evidence>